<dbReference type="Proteomes" id="UP000651977">
    <property type="component" value="Unassembled WGS sequence"/>
</dbReference>
<sequence>MLNGGTKAESPLAALSPEQMTQYAEQYAYKKATNTTAKTISLAISAGVFIGLAFIFYITVTTGSMAVGWGINRLFGGLAFSLGLVLLVVCGGELFTSSVLSIIPRASGQLNTRSMIANWSKVYLGNFIGALLLVGVVSGAKLYQLDHGQWGLNAMSIAQHKLEHSFIQAVLLGLLCNLLVCLAVWMTFSAKTSAAKAGLVILPVAMFVSTGFEHVVANMFMVPLGIAIKSWAEPAFWAQIGVAENAFEHLTWANFARHNLLPVTIGNILGGALVVGLGYWSVYSRKPASKQAANNLSVLSNQSYGPVGEPTMQNLKNLTVADVMISADNALSPDMTIASACDALLAQELSGAVVVNEKNELVGFISELEILRKLWLEDYSKPSTTNVANIMQKDIMTVAPNHNLLKLAEYMSVDVTQVYPVSDSGMLLSSTHQPLEERLRNSSVYRPKIFPVVDNGKLVGVVTRHQVLKALRPALGAPVKLNQAAEIEAIAESSVA</sequence>
<evidence type="ECO:0000256" key="8">
    <source>
        <dbReference type="SAM" id="Phobius"/>
    </source>
</evidence>
<name>A0ABQ1I399_9ALTE</name>
<evidence type="ECO:0000256" key="1">
    <source>
        <dbReference type="ARBA" id="ARBA00004141"/>
    </source>
</evidence>
<dbReference type="PROSITE" id="PS01006">
    <property type="entry name" value="FORMATE_NITRITE_TP_2"/>
    <property type="match status" value="1"/>
</dbReference>
<feature type="domain" description="CBS" evidence="9">
    <location>
        <begin position="391"/>
        <end position="479"/>
    </location>
</feature>
<keyword evidence="4 8" id="KW-0472">Membrane</keyword>
<dbReference type="EMBL" id="BMDY01000012">
    <property type="protein sequence ID" value="GGB08113.1"/>
    <property type="molecule type" value="Genomic_DNA"/>
</dbReference>
<evidence type="ECO:0000256" key="2">
    <source>
        <dbReference type="ARBA" id="ARBA00022692"/>
    </source>
</evidence>
<evidence type="ECO:0000256" key="7">
    <source>
        <dbReference type="PROSITE-ProRule" id="PRU00703"/>
    </source>
</evidence>
<keyword evidence="2 8" id="KW-0812">Transmembrane</keyword>
<dbReference type="PROSITE" id="PS01005">
    <property type="entry name" value="FORMATE_NITRITE_TP_1"/>
    <property type="match status" value="1"/>
</dbReference>
<feature type="transmembrane region" description="Helical" evidence="8">
    <location>
        <begin position="165"/>
        <end position="188"/>
    </location>
</feature>
<organism evidence="10 11">
    <name type="scientific">Agarivorans gilvus</name>
    <dbReference type="NCBI Taxonomy" id="680279"/>
    <lineage>
        <taxon>Bacteria</taxon>
        <taxon>Pseudomonadati</taxon>
        <taxon>Pseudomonadota</taxon>
        <taxon>Gammaproteobacteria</taxon>
        <taxon>Alteromonadales</taxon>
        <taxon>Alteromonadaceae</taxon>
        <taxon>Agarivorans</taxon>
    </lineage>
</organism>
<dbReference type="SUPFAM" id="SSF54631">
    <property type="entry name" value="CBS-domain pair"/>
    <property type="match status" value="1"/>
</dbReference>
<dbReference type="Gene3D" id="3.10.580.10">
    <property type="entry name" value="CBS-domain"/>
    <property type="match status" value="1"/>
</dbReference>
<feature type="transmembrane region" description="Helical" evidence="8">
    <location>
        <begin position="260"/>
        <end position="282"/>
    </location>
</feature>
<evidence type="ECO:0000313" key="11">
    <source>
        <dbReference type="Proteomes" id="UP000651977"/>
    </source>
</evidence>
<feature type="transmembrane region" description="Helical" evidence="8">
    <location>
        <begin position="78"/>
        <end position="103"/>
    </location>
</feature>
<dbReference type="InterPro" id="IPR000644">
    <property type="entry name" value="CBS_dom"/>
</dbReference>
<dbReference type="Gene3D" id="1.20.1080.10">
    <property type="entry name" value="Glycerol uptake facilitator protein"/>
    <property type="match status" value="1"/>
</dbReference>
<dbReference type="SMART" id="SM00116">
    <property type="entry name" value="CBS"/>
    <property type="match status" value="2"/>
</dbReference>
<evidence type="ECO:0000259" key="9">
    <source>
        <dbReference type="PROSITE" id="PS51371"/>
    </source>
</evidence>
<evidence type="ECO:0000256" key="3">
    <source>
        <dbReference type="ARBA" id="ARBA00022989"/>
    </source>
</evidence>
<evidence type="ECO:0000256" key="6">
    <source>
        <dbReference type="NCBIfam" id="TIGR04060"/>
    </source>
</evidence>
<feature type="transmembrane region" description="Helical" evidence="8">
    <location>
        <begin position="40"/>
        <end position="58"/>
    </location>
</feature>
<gene>
    <name evidence="10" type="ORF">GCM10007414_21890</name>
</gene>
<evidence type="ECO:0000256" key="5">
    <source>
        <dbReference type="ARBA" id="ARBA00049660"/>
    </source>
</evidence>
<feature type="transmembrane region" description="Helical" evidence="8">
    <location>
        <begin position="200"/>
        <end position="228"/>
    </location>
</feature>
<evidence type="ECO:0000256" key="4">
    <source>
        <dbReference type="ARBA" id="ARBA00023136"/>
    </source>
</evidence>
<dbReference type="Pfam" id="PF01226">
    <property type="entry name" value="Form_Nir_trans"/>
    <property type="match status" value="1"/>
</dbReference>
<comment type="subcellular location">
    <subcellularLocation>
        <location evidence="1">Membrane</location>
        <topology evidence="1">Multi-pass membrane protein</topology>
    </subcellularLocation>
</comment>
<proteinExistence type="inferred from homology"/>
<dbReference type="PANTHER" id="PTHR30520">
    <property type="entry name" value="FORMATE TRANSPORTER-RELATED"/>
    <property type="match status" value="1"/>
</dbReference>
<protein>
    <recommendedName>
        <fullName evidence="6">Formate transporter FocA</fullName>
    </recommendedName>
</protein>
<reference evidence="11" key="1">
    <citation type="journal article" date="2019" name="Int. J. Syst. Evol. Microbiol.">
        <title>The Global Catalogue of Microorganisms (GCM) 10K type strain sequencing project: providing services to taxonomists for standard genome sequencing and annotation.</title>
        <authorList>
            <consortium name="The Broad Institute Genomics Platform"/>
            <consortium name="The Broad Institute Genome Sequencing Center for Infectious Disease"/>
            <person name="Wu L."/>
            <person name="Ma J."/>
        </authorList>
    </citation>
    <scope>NUCLEOTIDE SEQUENCE [LARGE SCALE GENOMIC DNA]</scope>
    <source>
        <strain evidence="11">CGMCC 1.10131</strain>
    </source>
</reference>
<keyword evidence="11" id="KW-1185">Reference proteome</keyword>
<dbReference type="NCBIfam" id="TIGR00790">
    <property type="entry name" value="fnt"/>
    <property type="match status" value="1"/>
</dbReference>
<accession>A0ABQ1I399</accession>
<evidence type="ECO:0000313" key="10">
    <source>
        <dbReference type="EMBL" id="GGB08113.1"/>
    </source>
</evidence>
<dbReference type="InterPro" id="IPR000292">
    <property type="entry name" value="For/NO2_transpt"/>
</dbReference>
<dbReference type="NCBIfam" id="TIGR04060">
    <property type="entry name" value="formate_focA"/>
    <property type="match status" value="1"/>
</dbReference>
<feature type="transmembrane region" description="Helical" evidence="8">
    <location>
        <begin position="123"/>
        <end position="145"/>
    </location>
</feature>
<keyword evidence="3 8" id="KW-1133">Transmembrane helix</keyword>
<dbReference type="PANTHER" id="PTHR30520:SF6">
    <property type="entry name" value="FORMATE_NITRATE FAMILY TRANSPORTER (EUROFUNG)"/>
    <property type="match status" value="1"/>
</dbReference>
<comment type="similarity">
    <text evidence="5">Belongs to the FNT transporter (TC 1.A.16) family.</text>
</comment>
<comment type="caution">
    <text evidence="10">The sequence shown here is derived from an EMBL/GenBank/DDBJ whole genome shotgun (WGS) entry which is preliminary data.</text>
</comment>
<dbReference type="InterPro" id="IPR024002">
    <property type="entry name" value="For/NO2_transpt_CS"/>
</dbReference>
<keyword evidence="7" id="KW-0129">CBS domain</keyword>
<dbReference type="InterPro" id="IPR046342">
    <property type="entry name" value="CBS_dom_sf"/>
</dbReference>
<dbReference type="Pfam" id="PF00571">
    <property type="entry name" value="CBS"/>
    <property type="match status" value="2"/>
</dbReference>
<dbReference type="InterPro" id="IPR023271">
    <property type="entry name" value="Aquaporin-like"/>
</dbReference>
<dbReference type="InterPro" id="IPR023999">
    <property type="entry name" value="Formate_transptr_FocA"/>
</dbReference>
<feature type="domain" description="CBS" evidence="9">
    <location>
        <begin position="324"/>
        <end position="383"/>
    </location>
</feature>
<dbReference type="PROSITE" id="PS51371">
    <property type="entry name" value="CBS"/>
    <property type="match status" value="2"/>
</dbReference>